<dbReference type="InterPro" id="IPR008910">
    <property type="entry name" value="MSC_TM_helix"/>
</dbReference>
<comment type="caution">
    <text evidence="8">The sequence shown here is derived from an EMBL/GenBank/DDBJ whole genome shotgun (WGS) entry which is preliminary data.</text>
</comment>
<dbReference type="Proteomes" id="UP001597139">
    <property type="component" value="Unassembled WGS sequence"/>
</dbReference>
<keyword evidence="4 6" id="KW-0472">Membrane</keyword>
<feature type="transmembrane region" description="Helical" evidence="6">
    <location>
        <begin position="66"/>
        <end position="87"/>
    </location>
</feature>
<evidence type="ECO:0000313" key="9">
    <source>
        <dbReference type="Proteomes" id="UP001597139"/>
    </source>
</evidence>
<comment type="subcellular location">
    <subcellularLocation>
        <location evidence="1">Membrane</location>
    </subcellularLocation>
</comment>
<dbReference type="PANTHER" id="PTHR30221:SF1">
    <property type="entry name" value="SMALL-CONDUCTANCE MECHANOSENSITIVE CHANNEL"/>
    <property type="match status" value="1"/>
</dbReference>
<dbReference type="GO" id="GO:0016020">
    <property type="term" value="C:membrane"/>
    <property type="evidence" value="ECO:0007669"/>
    <property type="project" value="UniProtKB-SubCell"/>
</dbReference>
<evidence type="ECO:0000256" key="5">
    <source>
        <dbReference type="SAM" id="MobiDB-lite"/>
    </source>
</evidence>
<evidence type="ECO:0000259" key="7">
    <source>
        <dbReference type="Pfam" id="PF00924"/>
    </source>
</evidence>
<keyword evidence="9" id="KW-1185">Reference proteome</keyword>
<dbReference type="PANTHER" id="PTHR30221">
    <property type="entry name" value="SMALL-CONDUCTANCE MECHANOSENSITIVE CHANNEL"/>
    <property type="match status" value="1"/>
</dbReference>
<evidence type="ECO:0000313" key="8">
    <source>
        <dbReference type="EMBL" id="MFD1568333.1"/>
    </source>
</evidence>
<dbReference type="InterPro" id="IPR010920">
    <property type="entry name" value="LSM_dom_sf"/>
</dbReference>
<dbReference type="Pfam" id="PF05552">
    <property type="entry name" value="MS_channel_1st_1"/>
    <property type="match status" value="1"/>
</dbReference>
<organism evidence="8 9">
    <name type="scientific">Halolamina litorea</name>
    <dbReference type="NCBI Taxonomy" id="1515593"/>
    <lineage>
        <taxon>Archaea</taxon>
        <taxon>Methanobacteriati</taxon>
        <taxon>Methanobacteriota</taxon>
        <taxon>Stenosarchaea group</taxon>
        <taxon>Halobacteria</taxon>
        <taxon>Halobacteriales</taxon>
        <taxon>Haloferacaceae</taxon>
    </lineage>
</organism>
<evidence type="ECO:0000256" key="4">
    <source>
        <dbReference type="ARBA" id="ARBA00023136"/>
    </source>
</evidence>
<dbReference type="SUPFAM" id="SSF50182">
    <property type="entry name" value="Sm-like ribonucleoproteins"/>
    <property type="match status" value="1"/>
</dbReference>
<feature type="transmembrane region" description="Helical" evidence="6">
    <location>
        <begin position="20"/>
        <end position="45"/>
    </location>
</feature>
<dbReference type="InterPro" id="IPR006685">
    <property type="entry name" value="MscS_channel_2nd"/>
</dbReference>
<dbReference type="Gene3D" id="2.30.30.60">
    <property type="match status" value="1"/>
</dbReference>
<dbReference type="InterPro" id="IPR023408">
    <property type="entry name" value="MscS_beta-dom_sf"/>
</dbReference>
<evidence type="ECO:0000256" key="1">
    <source>
        <dbReference type="ARBA" id="ARBA00004370"/>
    </source>
</evidence>
<name>A0ABD6BW39_9EURY</name>
<evidence type="ECO:0000256" key="6">
    <source>
        <dbReference type="SAM" id="Phobius"/>
    </source>
</evidence>
<feature type="transmembrane region" description="Helical" evidence="6">
    <location>
        <begin position="99"/>
        <end position="125"/>
    </location>
</feature>
<keyword evidence="3 6" id="KW-1133">Transmembrane helix</keyword>
<gene>
    <name evidence="8" type="ORF">ACFSAU_12620</name>
</gene>
<keyword evidence="2 6" id="KW-0812">Transmembrane</keyword>
<dbReference type="AlphaFoldDB" id="A0ABD6BW39"/>
<evidence type="ECO:0000256" key="2">
    <source>
        <dbReference type="ARBA" id="ARBA00022692"/>
    </source>
</evidence>
<reference evidence="8 9" key="1">
    <citation type="journal article" date="2019" name="Int. J. Syst. Evol. Microbiol.">
        <title>The Global Catalogue of Microorganisms (GCM) 10K type strain sequencing project: providing services to taxonomists for standard genome sequencing and annotation.</title>
        <authorList>
            <consortium name="The Broad Institute Genomics Platform"/>
            <consortium name="The Broad Institute Genome Sequencing Center for Infectious Disease"/>
            <person name="Wu L."/>
            <person name="Ma J."/>
        </authorList>
    </citation>
    <scope>NUCLEOTIDE SEQUENCE [LARGE SCALE GENOMIC DNA]</scope>
    <source>
        <strain evidence="8 9">CGMCC 1.12859</strain>
    </source>
</reference>
<dbReference type="Gene3D" id="1.10.287.1260">
    <property type="match status" value="1"/>
</dbReference>
<evidence type="ECO:0000256" key="3">
    <source>
        <dbReference type="ARBA" id="ARBA00022989"/>
    </source>
</evidence>
<dbReference type="Pfam" id="PF00924">
    <property type="entry name" value="MS_channel_2nd"/>
    <property type="match status" value="1"/>
</dbReference>
<dbReference type="EMBL" id="JBHUCZ010000010">
    <property type="protein sequence ID" value="MFD1568333.1"/>
    <property type="molecule type" value="Genomic_DNA"/>
</dbReference>
<dbReference type="InterPro" id="IPR045275">
    <property type="entry name" value="MscS_archaea/bacteria_type"/>
</dbReference>
<feature type="domain" description="Mechanosensitive ion channel MscS" evidence="7">
    <location>
        <begin position="113"/>
        <end position="167"/>
    </location>
</feature>
<dbReference type="RefSeq" id="WP_267647647.1">
    <property type="nucleotide sequence ID" value="NZ_JANHGR010000002.1"/>
</dbReference>
<proteinExistence type="predicted"/>
<accession>A0ABD6BW39</accession>
<protein>
    <submittedName>
        <fullName evidence="8">Mechanosensitive ion channel domain-containing protein</fullName>
    </submittedName>
</protein>
<feature type="region of interest" description="Disordered" evidence="5">
    <location>
        <begin position="172"/>
        <end position="242"/>
    </location>
</feature>
<sequence>MLPLQLGVVQEGIDRFVGDIAAAIPRILAGLIFLVLAGVLAKLVMIVVRTVLSRTLDQEDAVYRRFTATVVAAFLWFGIGLSFLSIVGLDEIASSMGTAAGFLALGVSYSLSNMIADAVAGVYLLRDPDFMPGDEVKVGDISGTVESIELRKTRFTDENEDTVVRGNAEIEKKWTKLEDAESPDSEGGDTPADGGNDASVEEETDTPAGESTDSASTDAGRRASTDGGKSEGPAGDWRDATE</sequence>